<dbReference type="EMBL" id="QUTA01000688">
    <property type="protein sequence ID" value="RHY37187.1"/>
    <property type="molecule type" value="Genomic_DNA"/>
</dbReference>
<dbReference type="Proteomes" id="UP000266239">
    <property type="component" value="Unassembled WGS sequence"/>
</dbReference>
<dbReference type="PANTHER" id="PTHR31827">
    <property type="entry name" value="EMB|CAB89363.1"/>
    <property type="match status" value="1"/>
</dbReference>
<accession>A0A397BZC3</accession>
<sequence>MMQTTTTKHDHRRRGTCSVTDCTNQVYARQLCCRHGAKKQCIVTGCSLRARLNDVCFKHGAQKKQCIEQGCAQPAQARQRCVKHGGGRHCKVNGCFAHSRVGGFCQRHRLPGSLLETMDMSWDESKAHNDRSYSVASNSDVCAAADTSTVELDPWVMGIVDTIKLNQHACCWSNLSQEENAMMQDIFGLLAN</sequence>
<proteinExistence type="predicted"/>
<protein>
    <submittedName>
        <fullName evidence="1">Uncharacterized protein</fullName>
    </submittedName>
</protein>
<dbReference type="VEuPathDB" id="FungiDB:H257_09773"/>
<evidence type="ECO:0000313" key="2">
    <source>
        <dbReference type="Proteomes" id="UP000266239"/>
    </source>
</evidence>
<organism evidence="1 2">
    <name type="scientific">Aphanomyces astaci</name>
    <name type="common">Crayfish plague agent</name>
    <dbReference type="NCBI Taxonomy" id="112090"/>
    <lineage>
        <taxon>Eukaryota</taxon>
        <taxon>Sar</taxon>
        <taxon>Stramenopiles</taxon>
        <taxon>Oomycota</taxon>
        <taxon>Saprolegniomycetes</taxon>
        <taxon>Saprolegniales</taxon>
        <taxon>Verrucalvaceae</taxon>
        <taxon>Aphanomyces</taxon>
    </lineage>
</organism>
<evidence type="ECO:0000313" key="1">
    <source>
        <dbReference type="EMBL" id="RHY37187.1"/>
    </source>
</evidence>
<dbReference type="AlphaFoldDB" id="A0A397BZC3"/>
<name>A0A397BZC3_APHAT</name>
<dbReference type="PANTHER" id="PTHR31827:SF1">
    <property type="entry name" value="EMB|CAB89363.1"/>
    <property type="match status" value="1"/>
</dbReference>
<reference evidence="1 2" key="1">
    <citation type="submission" date="2018-08" db="EMBL/GenBank/DDBJ databases">
        <title>Aphanomyces genome sequencing and annotation.</title>
        <authorList>
            <person name="Minardi D."/>
            <person name="Oidtmann B."/>
            <person name="Van Der Giezen M."/>
            <person name="Studholme D.J."/>
        </authorList>
    </citation>
    <scope>NUCLEOTIDE SEQUENCE [LARGE SCALE GENOMIC DNA]</scope>
    <source>
        <strain evidence="1 2">Yx</strain>
    </source>
</reference>
<comment type="caution">
    <text evidence="1">The sequence shown here is derived from an EMBL/GenBank/DDBJ whole genome shotgun (WGS) entry which is preliminary data.</text>
</comment>
<gene>
    <name evidence="1" type="ORF">DYB25_011930</name>
</gene>